<keyword evidence="4" id="KW-1185">Reference proteome</keyword>
<dbReference type="EMBL" id="BQFW01000007">
    <property type="protein sequence ID" value="GJJ72839.1"/>
    <property type="molecule type" value="Genomic_DNA"/>
</dbReference>
<organism evidence="3 4">
    <name type="scientific">Entomortierella parvispora</name>
    <dbReference type="NCBI Taxonomy" id="205924"/>
    <lineage>
        <taxon>Eukaryota</taxon>
        <taxon>Fungi</taxon>
        <taxon>Fungi incertae sedis</taxon>
        <taxon>Mucoromycota</taxon>
        <taxon>Mortierellomycotina</taxon>
        <taxon>Mortierellomycetes</taxon>
        <taxon>Mortierellales</taxon>
        <taxon>Mortierellaceae</taxon>
        <taxon>Entomortierella</taxon>
    </lineage>
</organism>
<reference evidence="3" key="2">
    <citation type="journal article" date="2022" name="Microbiol. Resour. Announc.">
        <title>Whole-Genome Sequence of Entomortierella parvispora E1425, a Mucoromycotan Fungus Associated with Burkholderiaceae-Related Endosymbiotic Bacteria.</title>
        <authorList>
            <person name="Herlambang A."/>
            <person name="Guo Y."/>
            <person name="Takashima Y."/>
            <person name="Narisawa K."/>
            <person name="Ohta H."/>
            <person name="Nishizawa T."/>
        </authorList>
    </citation>
    <scope>NUCLEOTIDE SEQUENCE</scope>
    <source>
        <strain evidence="3">E1425</strain>
    </source>
</reference>
<proteinExistence type="predicted"/>
<protein>
    <submittedName>
        <fullName evidence="3">Uncharacterized protein</fullName>
    </submittedName>
</protein>
<feature type="compositionally biased region" description="Acidic residues" evidence="1">
    <location>
        <begin position="139"/>
        <end position="148"/>
    </location>
</feature>
<evidence type="ECO:0000256" key="1">
    <source>
        <dbReference type="SAM" id="MobiDB-lite"/>
    </source>
</evidence>
<dbReference type="Proteomes" id="UP000827284">
    <property type="component" value="Unassembled WGS sequence"/>
</dbReference>
<reference evidence="3" key="1">
    <citation type="submission" date="2021-11" db="EMBL/GenBank/DDBJ databases">
        <authorList>
            <person name="Herlambang A."/>
            <person name="Guo Y."/>
            <person name="Takashima Y."/>
            <person name="Nishizawa T."/>
        </authorList>
    </citation>
    <scope>NUCLEOTIDE SEQUENCE</scope>
    <source>
        <strain evidence="3">E1425</strain>
    </source>
</reference>
<keyword evidence="2" id="KW-0472">Membrane</keyword>
<dbReference type="OrthoDB" id="2424872at2759"/>
<comment type="caution">
    <text evidence="3">The sequence shown here is derived from an EMBL/GenBank/DDBJ whole genome shotgun (WGS) entry which is preliminary data.</text>
</comment>
<dbReference type="AlphaFoldDB" id="A0A9P3H9W1"/>
<evidence type="ECO:0000313" key="3">
    <source>
        <dbReference type="EMBL" id="GJJ72839.1"/>
    </source>
</evidence>
<name>A0A9P3H9W1_9FUNG</name>
<feature type="region of interest" description="Disordered" evidence="1">
    <location>
        <begin position="112"/>
        <end position="158"/>
    </location>
</feature>
<feature type="transmembrane region" description="Helical" evidence="2">
    <location>
        <begin position="22"/>
        <end position="43"/>
    </location>
</feature>
<accession>A0A9P3H9W1</accession>
<evidence type="ECO:0000256" key="2">
    <source>
        <dbReference type="SAM" id="Phobius"/>
    </source>
</evidence>
<evidence type="ECO:0000313" key="4">
    <source>
        <dbReference type="Proteomes" id="UP000827284"/>
    </source>
</evidence>
<gene>
    <name evidence="3" type="ORF">EMPS_05197</name>
</gene>
<keyword evidence="2" id="KW-1133">Transmembrane helix</keyword>
<sequence length="158" mass="17245">MPAIRSYEGGAMPSTTNNEDPTAGMAFSVLVTVCTLLGLLFCFRRASRLLPRNLNIQLQMFKESLSGGGGLDRNGGAGARGPIALSEDDLEGAVGIDWEALDEEFLREDGEIYNDDVEERHAVEDDDDELALSSRAFEDDPEDEEDTTQPDRRTGTSN</sequence>
<feature type="compositionally biased region" description="Basic and acidic residues" evidence="1">
    <location>
        <begin position="149"/>
        <end position="158"/>
    </location>
</feature>
<keyword evidence="2" id="KW-0812">Transmembrane</keyword>